<protein>
    <submittedName>
        <fullName evidence="1">Uncharacterized protein</fullName>
    </submittedName>
</protein>
<proteinExistence type="predicted"/>
<organism evidence="1 2">
    <name type="scientific">Hyaloscypha hepaticicola</name>
    <dbReference type="NCBI Taxonomy" id="2082293"/>
    <lineage>
        <taxon>Eukaryota</taxon>
        <taxon>Fungi</taxon>
        <taxon>Dikarya</taxon>
        <taxon>Ascomycota</taxon>
        <taxon>Pezizomycotina</taxon>
        <taxon>Leotiomycetes</taxon>
        <taxon>Helotiales</taxon>
        <taxon>Hyaloscyphaceae</taxon>
        <taxon>Hyaloscypha</taxon>
    </lineage>
</organism>
<evidence type="ECO:0000313" key="1">
    <source>
        <dbReference type="EMBL" id="PMD19182.1"/>
    </source>
</evidence>
<sequence length="255" mass="28803">MCELEYVVKFNGIGDLNWSEVELRRHIFSAPESWEGRGTEADAVYDLESPPSVIFDGHQTANIHPASRLAGIHGASRQNWIGTISAEQVTSSTEFIPVNRPQSLGQGKIQPPGTRTNLPYYTSRISTSSIVERRRVQVHGQVFLNSTGEAKSSRLLPGPICWRKYGNAFKFFQQSSLPIVKWLRGSSSPRCSSTLKHRHFFRGTGPPSSQLSSFVTYQLVEEQDPCLPLGIMSRKYIKQIRFHERAPRLHNERHA</sequence>
<name>A0A2J6PYR0_9HELO</name>
<reference evidence="1 2" key="1">
    <citation type="submission" date="2016-05" db="EMBL/GenBank/DDBJ databases">
        <title>A degradative enzymes factory behind the ericoid mycorrhizal symbiosis.</title>
        <authorList>
            <consortium name="DOE Joint Genome Institute"/>
            <person name="Martino E."/>
            <person name="Morin E."/>
            <person name="Grelet G."/>
            <person name="Kuo A."/>
            <person name="Kohler A."/>
            <person name="Daghino S."/>
            <person name="Barry K."/>
            <person name="Choi C."/>
            <person name="Cichocki N."/>
            <person name="Clum A."/>
            <person name="Copeland A."/>
            <person name="Hainaut M."/>
            <person name="Haridas S."/>
            <person name="Labutti K."/>
            <person name="Lindquist E."/>
            <person name="Lipzen A."/>
            <person name="Khouja H.-R."/>
            <person name="Murat C."/>
            <person name="Ohm R."/>
            <person name="Olson A."/>
            <person name="Spatafora J."/>
            <person name="Veneault-Fourrey C."/>
            <person name="Henrissat B."/>
            <person name="Grigoriev I."/>
            <person name="Martin F."/>
            <person name="Perotto S."/>
        </authorList>
    </citation>
    <scope>NUCLEOTIDE SEQUENCE [LARGE SCALE GENOMIC DNA]</scope>
    <source>
        <strain evidence="1 2">UAMH 7357</strain>
    </source>
</reference>
<dbReference type="AlphaFoldDB" id="A0A2J6PYR0"/>
<accession>A0A2J6PYR0</accession>
<gene>
    <name evidence="1" type="ORF">NA56DRAFT_750656</name>
</gene>
<dbReference type="Proteomes" id="UP000235672">
    <property type="component" value="Unassembled WGS sequence"/>
</dbReference>
<keyword evidence="2" id="KW-1185">Reference proteome</keyword>
<dbReference type="EMBL" id="KZ613490">
    <property type="protein sequence ID" value="PMD19182.1"/>
    <property type="molecule type" value="Genomic_DNA"/>
</dbReference>
<evidence type="ECO:0000313" key="2">
    <source>
        <dbReference type="Proteomes" id="UP000235672"/>
    </source>
</evidence>